<name>A0A0C3PXG5_PISTI</name>
<dbReference type="Proteomes" id="UP000054217">
    <property type="component" value="Unassembled WGS sequence"/>
</dbReference>
<protein>
    <submittedName>
        <fullName evidence="1">Uncharacterized protein</fullName>
    </submittedName>
</protein>
<proteinExistence type="predicted"/>
<gene>
    <name evidence="1" type="ORF">M404DRAFT_992393</name>
</gene>
<keyword evidence="2" id="KW-1185">Reference proteome</keyword>
<evidence type="ECO:0000313" key="1">
    <source>
        <dbReference type="EMBL" id="KIO14141.1"/>
    </source>
</evidence>
<organism evidence="1 2">
    <name type="scientific">Pisolithus tinctorius Marx 270</name>
    <dbReference type="NCBI Taxonomy" id="870435"/>
    <lineage>
        <taxon>Eukaryota</taxon>
        <taxon>Fungi</taxon>
        <taxon>Dikarya</taxon>
        <taxon>Basidiomycota</taxon>
        <taxon>Agaricomycotina</taxon>
        <taxon>Agaricomycetes</taxon>
        <taxon>Agaricomycetidae</taxon>
        <taxon>Boletales</taxon>
        <taxon>Sclerodermatineae</taxon>
        <taxon>Pisolithaceae</taxon>
        <taxon>Pisolithus</taxon>
    </lineage>
</organism>
<reference evidence="1 2" key="1">
    <citation type="submission" date="2014-04" db="EMBL/GenBank/DDBJ databases">
        <authorList>
            <consortium name="DOE Joint Genome Institute"/>
            <person name="Kuo A."/>
            <person name="Kohler A."/>
            <person name="Costa M.D."/>
            <person name="Nagy L.G."/>
            <person name="Floudas D."/>
            <person name="Copeland A."/>
            <person name="Barry K.W."/>
            <person name="Cichocki N."/>
            <person name="Veneault-Fourrey C."/>
            <person name="LaButti K."/>
            <person name="Lindquist E.A."/>
            <person name="Lipzen A."/>
            <person name="Lundell T."/>
            <person name="Morin E."/>
            <person name="Murat C."/>
            <person name="Sun H."/>
            <person name="Tunlid A."/>
            <person name="Henrissat B."/>
            <person name="Grigoriev I.V."/>
            <person name="Hibbett D.S."/>
            <person name="Martin F."/>
            <person name="Nordberg H.P."/>
            <person name="Cantor M.N."/>
            <person name="Hua S.X."/>
        </authorList>
    </citation>
    <scope>NUCLEOTIDE SEQUENCE [LARGE SCALE GENOMIC DNA]</scope>
    <source>
        <strain evidence="1 2">Marx 270</strain>
    </source>
</reference>
<dbReference type="InParanoid" id="A0A0C3PXG5"/>
<reference evidence="2" key="2">
    <citation type="submission" date="2015-01" db="EMBL/GenBank/DDBJ databases">
        <title>Evolutionary Origins and Diversification of the Mycorrhizal Mutualists.</title>
        <authorList>
            <consortium name="DOE Joint Genome Institute"/>
            <consortium name="Mycorrhizal Genomics Consortium"/>
            <person name="Kohler A."/>
            <person name="Kuo A."/>
            <person name="Nagy L.G."/>
            <person name="Floudas D."/>
            <person name="Copeland A."/>
            <person name="Barry K.W."/>
            <person name="Cichocki N."/>
            <person name="Veneault-Fourrey C."/>
            <person name="LaButti K."/>
            <person name="Lindquist E.A."/>
            <person name="Lipzen A."/>
            <person name="Lundell T."/>
            <person name="Morin E."/>
            <person name="Murat C."/>
            <person name="Riley R."/>
            <person name="Ohm R."/>
            <person name="Sun H."/>
            <person name="Tunlid A."/>
            <person name="Henrissat B."/>
            <person name="Grigoriev I.V."/>
            <person name="Hibbett D.S."/>
            <person name="Martin F."/>
        </authorList>
    </citation>
    <scope>NUCLEOTIDE SEQUENCE [LARGE SCALE GENOMIC DNA]</scope>
    <source>
        <strain evidence="2">Marx 270</strain>
    </source>
</reference>
<accession>A0A0C3PXG5</accession>
<dbReference type="HOGENOM" id="CLU_2905093_0_0_1"/>
<dbReference type="EMBL" id="KN831945">
    <property type="protein sequence ID" value="KIO14141.1"/>
    <property type="molecule type" value="Genomic_DNA"/>
</dbReference>
<evidence type="ECO:0000313" key="2">
    <source>
        <dbReference type="Proteomes" id="UP000054217"/>
    </source>
</evidence>
<dbReference type="AlphaFoldDB" id="A0A0C3PXG5"/>
<sequence length="62" mass="7191">MGHVRSGARQAFMDARDRHDTRNDVTIFRCITDVPAREDALAMLKAKEAGKQERETIWRKPH</sequence>